<sequence>MHINLMNNLQYHSIQIHTSIIQPIQSTKYNLKLEWEIFQYGIYLLFQQDLSSKEFRNAKNWIVQIEQSPQFTFVPSNLKLSKNHRIIYLAPSMLKKSFFKKKYLIYGC</sequence>
<organism evidence="1 2">
    <name type="scientific">Paramecium octaurelia</name>
    <dbReference type="NCBI Taxonomy" id="43137"/>
    <lineage>
        <taxon>Eukaryota</taxon>
        <taxon>Sar</taxon>
        <taxon>Alveolata</taxon>
        <taxon>Ciliophora</taxon>
        <taxon>Intramacronucleata</taxon>
        <taxon>Oligohymenophorea</taxon>
        <taxon>Peniculida</taxon>
        <taxon>Parameciidae</taxon>
        <taxon>Paramecium</taxon>
    </lineage>
</organism>
<proteinExistence type="predicted"/>
<comment type="caution">
    <text evidence="1">The sequence shown here is derived from an EMBL/GenBank/DDBJ whole genome shotgun (WGS) entry which is preliminary data.</text>
</comment>
<name>A0A8S1VRM9_PAROT</name>
<reference evidence="1" key="1">
    <citation type="submission" date="2021-01" db="EMBL/GenBank/DDBJ databases">
        <authorList>
            <consortium name="Genoscope - CEA"/>
            <person name="William W."/>
        </authorList>
    </citation>
    <scope>NUCLEOTIDE SEQUENCE</scope>
</reference>
<protein>
    <submittedName>
        <fullName evidence="1">Uncharacterized protein</fullName>
    </submittedName>
</protein>
<accession>A0A8S1VRM9</accession>
<keyword evidence="2" id="KW-1185">Reference proteome</keyword>
<dbReference type="AlphaFoldDB" id="A0A8S1VRM9"/>
<dbReference type="Proteomes" id="UP000683925">
    <property type="component" value="Unassembled WGS sequence"/>
</dbReference>
<dbReference type="EMBL" id="CAJJDP010000070">
    <property type="protein sequence ID" value="CAD8178369.1"/>
    <property type="molecule type" value="Genomic_DNA"/>
</dbReference>
<evidence type="ECO:0000313" key="2">
    <source>
        <dbReference type="Proteomes" id="UP000683925"/>
    </source>
</evidence>
<evidence type="ECO:0000313" key="1">
    <source>
        <dbReference type="EMBL" id="CAD8178369.1"/>
    </source>
</evidence>
<gene>
    <name evidence="1" type="ORF">POCTA_138.1.T0710023</name>
</gene>